<reference evidence="1" key="1">
    <citation type="submission" date="2020-12" db="EMBL/GenBank/DDBJ databases">
        <authorList>
            <person name="Iha C."/>
        </authorList>
    </citation>
    <scope>NUCLEOTIDE SEQUENCE</scope>
</reference>
<proteinExistence type="predicted"/>
<keyword evidence="2" id="KW-1185">Reference proteome</keyword>
<dbReference type="Proteomes" id="UP000708148">
    <property type="component" value="Unassembled WGS sequence"/>
</dbReference>
<evidence type="ECO:0000313" key="1">
    <source>
        <dbReference type="EMBL" id="CAD7703823.1"/>
    </source>
</evidence>
<organism evidence="1 2">
    <name type="scientific">Ostreobium quekettii</name>
    <dbReference type="NCBI Taxonomy" id="121088"/>
    <lineage>
        <taxon>Eukaryota</taxon>
        <taxon>Viridiplantae</taxon>
        <taxon>Chlorophyta</taxon>
        <taxon>core chlorophytes</taxon>
        <taxon>Ulvophyceae</taxon>
        <taxon>TCBD clade</taxon>
        <taxon>Bryopsidales</taxon>
        <taxon>Ostreobineae</taxon>
        <taxon>Ostreobiaceae</taxon>
        <taxon>Ostreobium</taxon>
    </lineage>
</organism>
<comment type="caution">
    <text evidence="1">The sequence shown here is derived from an EMBL/GenBank/DDBJ whole genome shotgun (WGS) entry which is preliminary data.</text>
</comment>
<evidence type="ECO:0000313" key="2">
    <source>
        <dbReference type="Proteomes" id="UP000708148"/>
    </source>
</evidence>
<name>A0A8S1JA10_9CHLO</name>
<sequence length="122" mass="13353">MQSECRELEECTWEAGCVVFLEDKIAECNAESGDPPSGSLCDFFVVSSKCQAFAELEKNCTDAGCDWKMDDQNGFCTASQEMILNVELAMAPELIPKISAELKRCNESTTVEECEDSQGAMG</sequence>
<dbReference type="AlphaFoldDB" id="A0A8S1JA10"/>
<accession>A0A8S1JA10</accession>
<gene>
    <name evidence="1" type="ORF">OSTQU699_LOCUS9180</name>
</gene>
<protein>
    <submittedName>
        <fullName evidence="1">Uncharacterized protein</fullName>
    </submittedName>
</protein>
<dbReference type="EMBL" id="CAJHUC010002444">
    <property type="protein sequence ID" value="CAD7703823.1"/>
    <property type="molecule type" value="Genomic_DNA"/>
</dbReference>